<accession>A0A1M6ETB4</accession>
<dbReference type="Gene3D" id="3.30.360.10">
    <property type="entry name" value="Dihydrodipicolinate Reductase, domain 2"/>
    <property type="match status" value="1"/>
</dbReference>
<dbReference type="RefSeq" id="WP_217652135.1">
    <property type="nucleotide sequence ID" value="NZ_FQZG01000018.1"/>
</dbReference>
<proteinExistence type="inferred from homology"/>
<evidence type="ECO:0000259" key="3">
    <source>
        <dbReference type="Pfam" id="PF22725"/>
    </source>
</evidence>
<dbReference type="SUPFAM" id="SSF55347">
    <property type="entry name" value="Glyceraldehyde-3-phosphate dehydrogenase-like, C-terminal domain"/>
    <property type="match status" value="1"/>
</dbReference>
<gene>
    <name evidence="4" type="ORF">SAMN02745244_01273</name>
</gene>
<dbReference type="PANTHER" id="PTHR42840">
    <property type="entry name" value="NAD(P)-BINDING ROSSMANN-FOLD SUPERFAMILY PROTEIN-RELATED"/>
    <property type="match status" value="1"/>
</dbReference>
<dbReference type="STRING" id="1123357.SAMN02745244_01273"/>
<evidence type="ECO:0000256" key="2">
    <source>
        <dbReference type="ARBA" id="ARBA00023002"/>
    </source>
</evidence>
<keyword evidence="2" id="KW-0560">Oxidoreductase</keyword>
<sequence>MVKHAAQVPEAPVLIGFQRRFDAGYNRARAAYRAGEFGPVHTLHATTLDAAPPSAAYVPTSGGLFRDCSSHDFDAIAWLTGRQAVSIYTVGSNMGEPFFGDLGDVDSGSSLVTYDDGMVALVSASRNSGAGHDVRLEIFGIDGGMFVGLDDRAPLVTAEETLSWAQGEPYLVYHERFEGAYVAELAHFLDVLEGAPSKACTPAEALEALYIAEAANRSLASGAPVLISDLKN</sequence>
<dbReference type="Pfam" id="PF22725">
    <property type="entry name" value="GFO_IDH_MocA_C3"/>
    <property type="match status" value="1"/>
</dbReference>
<dbReference type="Proteomes" id="UP000184512">
    <property type="component" value="Unassembled WGS sequence"/>
</dbReference>
<dbReference type="GO" id="GO:0016491">
    <property type="term" value="F:oxidoreductase activity"/>
    <property type="evidence" value="ECO:0007669"/>
    <property type="project" value="UniProtKB-KW"/>
</dbReference>
<reference evidence="5" key="1">
    <citation type="submission" date="2016-11" db="EMBL/GenBank/DDBJ databases">
        <authorList>
            <person name="Varghese N."/>
            <person name="Submissions S."/>
        </authorList>
    </citation>
    <scope>NUCLEOTIDE SEQUENCE [LARGE SCALE GENOMIC DNA]</scope>
    <source>
        <strain evidence="5">DSM 12906</strain>
    </source>
</reference>
<comment type="similarity">
    <text evidence="1">Belongs to the Gfo/Idh/MocA family.</text>
</comment>
<organism evidence="4 5">
    <name type="scientific">Tessaracoccus bendigoensis DSM 12906</name>
    <dbReference type="NCBI Taxonomy" id="1123357"/>
    <lineage>
        <taxon>Bacteria</taxon>
        <taxon>Bacillati</taxon>
        <taxon>Actinomycetota</taxon>
        <taxon>Actinomycetes</taxon>
        <taxon>Propionibacteriales</taxon>
        <taxon>Propionibacteriaceae</taxon>
        <taxon>Tessaracoccus</taxon>
    </lineage>
</organism>
<name>A0A1M6ETB4_9ACTN</name>
<evidence type="ECO:0000256" key="1">
    <source>
        <dbReference type="ARBA" id="ARBA00010928"/>
    </source>
</evidence>
<dbReference type="AlphaFoldDB" id="A0A1M6ETB4"/>
<evidence type="ECO:0000313" key="5">
    <source>
        <dbReference type="Proteomes" id="UP000184512"/>
    </source>
</evidence>
<evidence type="ECO:0000313" key="4">
    <source>
        <dbReference type="EMBL" id="SHI88600.1"/>
    </source>
</evidence>
<dbReference type="InterPro" id="IPR055170">
    <property type="entry name" value="GFO_IDH_MocA-like_dom"/>
</dbReference>
<protein>
    <submittedName>
        <fullName evidence="4">Oxidoreductase family, C-terminal alpha/beta domain</fullName>
    </submittedName>
</protein>
<keyword evidence="5" id="KW-1185">Reference proteome</keyword>
<feature type="domain" description="GFO/IDH/MocA-like oxidoreductase" evidence="3">
    <location>
        <begin position="25"/>
        <end position="144"/>
    </location>
</feature>
<dbReference type="EMBL" id="FQZG01000018">
    <property type="protein sequence ID" value="SHI88600.1"/>
    <property type="molecule type" value="Genomic_DNA"/>
</dbReference>
<dbReference type="PANTHER" id="PTHR42840:SF3">
    <property type="entry name" value="BINDING ROSSMANN FOLD OXIDOREDUCTASE, PUTATIVE (AFU_ORTHOLOGUE AFUA_2G10240)-RELATED"/>
    <property type="match status" value="1"/>
</dbReference>